<dbReference type="PIRSF" id="PIRSF000027">
    <property type="entry name" value="Cytc_c_prime"/>
    <property type="match status" value="1"/>
</dbReference>
<name>A0A0K6H0Z9_9GAMM</name>
<keyword evidence="2 7" id="KW-0349">Heme</keyword>
<evidence type="ECO:0000256" key="7">
    <source>
        <dbReference type="PIRSR" id="PIRSR000027-2"/>
    </source>
</evidence>
<proteinExistence type="predicted"/>
<dbReference type="Proteomes" id="UP000182598">
    <property type="component" value="Unassembled WGS sequence"/>
</dbReference>
<sequence length="156" mass="16868">MKFTAQLGMGLVSATLLAMSFSAAAQHAFNNADKAVEYRQKALSIMQNNFAVMGDMVKGDIEFDGVIFTERANDFAALSAIPWIGFSQPGAQPGNNTDALPAIWDNWDDFVERAEQLQNDAKALQAAAAAGDQGDIRKAFMAAARNCKGCHDQYKD</sequence>
<keyword evidence="4" id="KW-0249">Electron transport</keyword>
<dbReference type="GO" id="GO:0020037">
    <property type="term" value="F:heme binding"/>
    <property type="evidence" value="ECO:0007669"/>
    <property type="project" value="InterPro"/>
</dbReference>
<feature type="binding site" description="covalent" evidence="7">
    <location>
        <position position="150"/>
    </location>
    <ligand>
        <name>heme c</name>
        <dbReference type="ChEBI" id="CHEBI:61717"/>
    </ligand>
</feature>
<evidence type="ECO:0000256" key="8">
    <source>
        <dbReference type="SAM" id="SignalP"/>
    </source>
</evidence>
<keyword evidence="1" id="KW-0813">Transport</keyword>
<dbReference type="GO" id="GO:0022900">
    <property type="term" value="P:electron transport chain"/>
    <property type="evidence" value="ECO:0007669"/>
    <property type="project" value="InterPro"/>
</dbReference>
<dbReference type="EMBL" id="CYHB01000002">
    <property type="protein sequence ID" value="CUA84638.1"/>
    <property type="molecule type" value="Genomic_DNA"/>
</dbReference>
<feature type="signal peptide" evidence="8">
    <location>
        <begin position="1"/>
        <end position="25"/>
    </location>
</feature>
<feature type="binding site" description="axial binding residue" evidence="6">
    <location>
        <position position="151"/>
    </location>
    <ligand>
        <name>heme c</name>
        <dbReference type="ChEBI" id="CHEBI:61717"/>
    </ligand>
    <ligandPart>
        <name>Fe</name>
        <dbReference type="ChEBI" id="CHEBI:18248"/>
    </ligandPart>
</feature>
<dbReference type="AlphaFoldDB" id="A0A0K6H0Z9"/>
<dbReference type="GO" id="GO:0042597">
    <property type="term" value="C:periplasmic space"/>
    <property type="evidence" value="ECO:0007669"/>
    <property type="project" value="InterPro"/>
</dbReference>
<evidence type="ECO:0000256" key="1">
    <source>
        <dbReference type="ARBA" id="ARBA00022448"/>
    </source>
</evidence>
<dbReference type="InterPro" id="IPR012127">
    <property type="entry name" value="Cyt_c_prime"/>
</dbReference>
<keyword evidence="8" id="KW-0732">Signal</keyword>
<dbReference type="PROSITE" id="PS51009">
    <property type="entry name" value="CYTCII"/>
    <property type="match status" value="1"/>
</dbReference>
<evidence type="ECO:0000256" key="5">
    <source>
        <dbReference type="ARBA" id="ARBA00023004"/>
    </source>
</evidence>
<dbReference type="RefSeq" id="WP_082432453.1">
    <property type="nucleotide sequence ID" value="NZ_CYHB01000002.1"/>
</dbReference>
<dbReference type="GO" id="GO:0005506">
    <property type="term" value="F:iron ion binding"/>
    <property type="evidence" value="ECO:0007669"/>
    <property type="project" value="InterPro"/>
</dbReference>
<protein>
    <submittedName>
        <fullName evidence="9">Cytochrome c556</fullName>
    </submittedName>
</protein>
<accession>A0A0K6H0Z9</accession>
<dbReference type="Pfam" id="PF01322">
    <property type="entry name" value="Cytochrom_C_2"/>
    <property type="match status" value="1"/>
</dbReference>
<keyword evidence="3 6" id="KW-0479">Metal-binding</keyword>
<organism evidence="9 10">
    <name type="scientific">Pseudidiomarina woesei</name>
    <dbReference type="NCBI Taxonomy" id="1381080"/>
    <lineage>
        <taxon>Bacteria</taxon>
        <taxon>Pseudomonadati</taxon>
        <taxon>Pseudomonadota</taxon>
        <taxon>Gammaproteobacteria</taxon>
        <taxon>Alteromonadales</taxon>
        <taxon>Idiomarinaceae</taxon>
        <taxon>Pseudidiomarina</taxon>
    </lineage>
</organism>
<dbReference type="SUPFAM" id="SSF47175">
    <property type="entry name" value="Cytochromes"/>
    <property type="match status" value="1"/>
</dbReference>
<evidence type="ECO:0000256" key="2">
    <source>
        <dbReference type="ARBA" id="ARBA00022617"/>
    </source>
</evidence>
<feature type="chain" id="PRO_5005503662" evidence="8">
    <location>
        <begin position="26"/>
        <end position="156"/>
    </location>
</feature>
<dbReference type="GO" id="GO:0009055">
    <property type="term" value="F:electron transfer activity"/>
    <property type="evidence" value="ECO:0007669"/>
    <property type="project" value="InterPro"/>
</dbReference>
<keyword evidence="5 6" id="KW-0408">Iron</keyword>
<evidence type="ECO:0000313" key="9">
    <source>
        <dbReference type="EMBL" id="CUA84638.1"/>
    </source>
</evidence>
<comment type="PTM">
    <text evidence="7">Binds 1 heme group per subunit.</text>
</comment>
<dbReference type="InterPro" id="IPR002321">
    <property type="entry name" value="Cyt_c_II"/>
</dbReference>
<dbReference type="InterPro" id="IPR010980">
    <property type="entry name" value="Cyt_c/b562"/>
</dbReference>
<evidence type="ECO:0000256" key="4">
    <source>
        <dbReference type="ARBA" id="ARBA00022982"/>
    </source>
</evidence>
<evidence type="ECO:0000256" key="3">
    <source>
        <dbReference type="ARBA" id="ARBA00022723"/>
    </source>
</evidence>
<gene>
    <name evidence="9" type="ORF">Ga0061064_0961</name>
</gene>
<keyword evidence="10" id="KW-1185">Reference proteome</keyword>
<dbReference type="Gene3D" id="1.20.120.10">
    <property type="entry name" value="Cytochrome c/b562"/>
    <property type="match status" value="1"/>
</dbReference>
<evidence type="ECO:0000313" key="10">
    <source>
        <dbReference type="Proteomes" id="UP000182598"/>
    </source>
</evidence>
<evidence type="ECO:0000256" key="6">
    <source>
        <dbReference type="PIRSR" id="PIRSR000027-1"/>
    </source>
</evidence>
<reference evidence="10" key="1">
    <citation type="submission" date="2015-08" db="EMBL/GenBank/DDBJ databases">
        <authorList>
            <person name="Varghese N."/>
        </authorList>
    </citation>
    <scope>NUCLEOTIDE SEQUENCE [LARGE SCALE GENOMIC DNA]</scope>
    <source>
        <strain evidence="10">DSM 27808</strain>
    </source>
</reference>
<feature type="binding site" description="covalent" evidence="7">
    <location>
        <position position="147"/>
    </location>
    <ligand>
        <name>heme c</name>
        <dbReference type="ChEBI" id="CHEBI:61717"/>
    </ligand>
</feature>